<proteinExistence type="predicted"/>
<sequence length="413" mass="44705">MTKRVVILGGGTGGTLTANRLRRRLGDDVEIAVVDRDDRHVYQPGLLFVPFGLAHPEDLVRSRGRQLHAGIGFHRSAVDHVDIETDRVVLDDGTVLGYDVLIIATGVELQPEETEGLTGPEWGRKVFTFYNLEGAAALEGALSHFDGGRVVVNVVDLPIKCPVAPLEFCFLADWYFQERGIRDRVQLTYVTPLDGAFTKPVAAKVLGGMLEEKGIELVTEFNTGSVEDGALVSYDERRVEFDLAVVVPLHGGAAYVGRSPGLGDELGFVPTDQVTLQSKVKPNIFVIGDASALPTSKAGSVTHFEGDTLTANVVRFLAGEPLDASFDGHANCFIESGFGQAMLIDFNYDTEPLPGHFPASVGLPLLKQSRLNHLGKLMFSWLYWHSLLPGRDIPGIGSHMPEAGKHGVAQGKE</sequence>
<dbReference type="SUPFAM" id="SSF51905">
    <property type="entry name" value="FAD/NAD(P)-binding domain"/>
    <property type="match status" value="2"/>
</dbReference>
<dbReference type="GO" id="GO:0016491">
    <property type="term" value="F:oxidoreductase activity"/>
    <property type="evidence" value="ECO:0007669"/>
    <property type="project" value="InterPro"/>
</dbReference>
<dbReference type="RefSeq" id="WP_139099623.1">
    <property type="nucleotide sequence ID" value="NZ_VDFW01000031.1"/>
</dbReference>
<dbReference type="PANTHER" id="PTHR43755:SF1">
    <property type="entry name" value="FAD-DEPENDENT PYRIDINE NUCLEOTIDE-DISULPHIDE OXIDOREDUCTASE"/>
    <property type="match status" value="1"/>
</dbReference>
<name>A0A5C4LUF6_9PSEU</name>
<dbReference type="EMBL" id="VDFW01000031">
    <property type="protein sequence ID" value="TNC21793.1"/>
    <property type="molecule type" value="Genomic_DNA"/>
</dbReference>
<dbReference type="Pfam" id="PF07992">
    <property type="entry name" value="Pyr_redox_2"/>
    <property type="match status" value="1"/>
</dbReference>
<protein>
    <submittedName>
        <fullName evidence="2">NAD(P)/FAD-dependent oxidoreductase</fullName>
    </submittedName>
</protein>
<keyword evidence="3" id="KW-1185">Reference proteome</keyword>
<dbReference type="InterPro" id="IPR023753">
    <property type="entry name" value="FAD/NAD-binding_dom"/>
</dbReference>
<dbReference type="PANTHER" id="PTHR43755">
    <property type="match status" value="1"/>
</dbReference>
<evidence type="ECO:0000313" key="2">
    <source>
        <dbReference type="EMBL" id="TNC21793.1"/>
    </source>
</evidence>
<comment type="caution">
    <text evidence="2">The sequence shown here is derived from an EMBL/GenBank/DDBJ whole genome shotgun (WGS) entry which is preliminary data.</text>
</comment>
<dbReference type="Gene3D" id="3.50.50.60">
    <property type="entry name" value="FAD/NAD(P)-binding domain"/>
    <property type="match status" value="2"/>
</dbReference>
<dbReference type="InterPro" id="IPR036188">
    <property type="entry name" value="FAD/NAD-bd_sf"/>
</dbReference>
<gene>
    <name evidence="2" type="ORF">FG385_27110</name>
</gene>
<feature type="domain" description="FAD/NAD(P)-binding" evidence="1">
    <location>
        <begin position="4"/>
        <end position="117"/>
    </location>
</feature>
<dbReference type="OrthoDB" id="9802771at2"/>
<dbReference type="InterPro" id="IPR052541">
    <property type="entry name" value="SQRD"/>
</dbReference>
<evidence type="ECO:0000259" key="1">
    <source>
        <dbReference type="Pfam" id="PF07992"/>
    </source>
</evidence>
<reference evidence="2 3" key="1">
    <citation type="submission" date="2019-06" db="EMBL/GenBank/DDBJ databases">
        <title>Amycolatopsis alkalitolerans sp. nov., isolated from Gastrodia elata Blume.</title>
        <authorList>
            <person name="Narsing Rao M.P."/>
            <person name="Li W.J."/>
        </authorList>
    </citation>
    <scope>NUCLEOTIDE SEQUENCE [LARGE SCALE GENOMIC DNA]</scope>
    <source>
        <strain evidence="2 3">SYSUP0005</strain>
    </source>
</reference>
<evidence type="ECO:0000313" key="3">
    <source>
        <dbReference type="Proteomes" id="UP000305546"/>
    </source>
</evidence>
<dbReference type="Proteomes" id="UP000305546">
    <property type="component" value="Unassembled WGS sequence"/>
</dbReference>
<dbReference type="AlphaFoldDB" id="A0A5C4LUF6"/>
<accession>A0A5C4LUF6</accession>
<organism evidence="2 3">
    <name type="scientific">Amycolatopsis alkalitolerans</name>
    <dbReference type="NCBI Taxonomy" id="2547244"/>
    <lineage>
        <taxon>Bacteria</taxon>
        <taxon>Bacillati</taxon>
        <taxon>Actinomycetota</taxon>
        <taxon>Actinomycetes</taxon>
        <taxon>Pseudonocardiales</taxon>
        <taxon>Pseudonocardiaceae</taxon>
        <taxon>Amycolatopsis</taxon>
    </lineage>
</organism>